<keyword evidence="1 2" id="KW-0732">Signal</keyword>
<dbReference type="GO" id="GO:0030288">
    <property type="term" value="C:outer membrane-bounded periplasmic space"/>
    <property type="evidence" value="ECO:0007669"/>
    <property type="project" value="TreeGrafter"/>
</dbReference>
<dbReference type="GO" id="GO:0009279">
    <property type="term" value="C:cell outer membrane"/>
    <property type="evidence" value="ECO:0007669"/>
    <property type="project" value="TreeGrafter"/>
</dbReference>
<name>A0A249P8A2_9HYPH</name>
<dbReference type="eggNOG" id="COG1934">
    <property type="taxonomic scope" value="Bacteria"/>
</dbReference>
<dbReference type="GO" id="GO:0015920">
    <property type="term" value="P:lipopolysaccharide transport"/>
    <property type="evidence" value="ECO:0007669"/>
    <property type="project" value="TreeGrafter"/>
</dbReference>
<dbReference type="OrthoDB" id="9811926at2"/>
<gene>
    <name evidence="4" type="ORF">SJ05684_c00160</name>
</gene>
<dbReference type="KEGG" id="esj:SJ05684_c00160"/>
<evidence type="ECO:0000256" key="1">
    <source>
        <dbReference type="ARBA" id="ARBA00022729"/>
    </source>
</evidence>
<proteinExistence type="predicted"/>
<evidence type="ECO:0000259" key="3">
    <source>
        <dbReference type="Pfam" id="PF03968"/>
    </source>
</evidence>
<dbReference type="PANTHER" id="PTHR36504">
    <property type="entry name" value="LIPOPOLYSACCHARIDE EXPORT SYSTEM PROTEIN LPTA"/>
    <property type="match status" value="1"/>
</dbReference>
<evidence type="ECO:0000313" key="4">
    <source>
        <dbReference type="EMBL" id="ASY61489.1"/>
    </source>
</evidence>
<dbReference type="InterPro" id="IPR005653">
    <property type="entry name" value="OstA-like_N"/>
</dbReference>
<dbReference type="RefSeq" id="WP_034853751.1">
    <property type="nucleotide sequence ID" value="NZ_AJQT01000033.1"/>
</dbReference>
<feature type="domain" description="Organic solvent tolerance-like N-terminal" evidence="3">
    <location>
        <begin position="50"/>
        <end position="164"/>
    </location>
</feature>
<feature type="chain" id="PRO_5012942047" evidence="2">
    <location>
        <begin position="19"/>
        <end position="187"/>
    </location>
</feature>
<dbReference type="Gene3D" id="2.60.450.10">
    <property type="entry name" value="Lipopolysaccharide (LPS) transport protein A like domain"/>
    <property type="match status" value="1"/>
</dbReference>
<accession>A0A249P8A2</accession>
<dbReference type="AlphaFoldDB" id="A0A249P8A2"/>
<evidence type="ECO:0000256" key="2">
    <source>
        <dbReference type="SAM" id="SignalP"/>
    </source>
</evidence>
<protein>
    <submittedName>
        <fullName evidence="4">OstA-like protein</fullName>
    </submittedName>
</protein>
<organism evidence="4 5">
    <name type="scientific">Sinorhizobium sojae CCBAU 05684</name>
    <dbReference type="NCBI Taxonomy" id="716928"/>
    <lineage>
        <taxon>Bacteria</taxon>
        <taxon>Pseudomonadati</taxon>
        <taxon>Pseudomonadota</taxon>
        <taxon>Alphaproteobacteria</taxon>
        <taxon>Hyphomicrobiales</taxon>
        <taxon>Rhizobiaceae</taxon>
        <taxon>Sinorhizobium/Ensifer group</taxon>
        <taxon>Sinorhizobium</taxon>
    </lineage>
</organism>
<dbReference type="PANTHER" id="PTHR36504:SF1">
    <property type="entry name" value="LIPOPOLYSACCHARIDE EXPORT SYSTEM PROTEIN LPTA"/>
    <property type="match status" value="1"/>
</dbReference>
<evidence type="ECO:0000313" key="5">
    <source>
        <dbReference type="Proteomes" id="UP000217211"/>
    </source>
</evidence>
<dbReference type="Proteomes" id="UP000217211">
    <property type="component" value="Chromosome"/>
</dbReference>
<feature type="signal peptide" evidence="2">
    <location>
        <begin position="1"/>
        <end position="18"/>
    </location>
</feature>
<keyword evidence="5" id="KW-1185">Reference proteome</keyword>
<sequence length="187" mass="19531">MSARSTVFFKLSAGLAAAAIGALAIVSGAAAQATSSQMRGMQLSNDQPIQIESDKLEIKDPESKAIFTGNVKVVQGTTTLQAGSMTVFYKAEGGATVTSGNADIDRIEVSDRVFLSSGTQQATGDSGSVNLTTQELVLKGDRVVLSEGKNVFVGCQLNVQMDTGEAQLEACGGRVQIQLDPQSRKQN</sequence>
<dbReference type="GO" id="GO:0017089">
    <property type="term" value="F:glycolipid transfer activity"/>
    <property type="evidence" value="ECO:0007669"/>
    <property type="project" value="TreeGrafter"/>
</dbReference>
<dbReference type="EMBL" id="CP023067">
    <property type="protein sequence ID" value="ASY61489.1"/>
    <property type="molecule type" value="Genomic_DNA"/>
</dbReference>
<reference evidence="4 5" key="1">
    <citation type="submission" date="2017-08" db="EMBL/GenBank/DDBJ databases">
        <title>Multipartite genome sequences of Sinorhizobium species nodulating soybeans.</title>
        <authorList>
            <person name="Tian C.F."/>
        </authorList>
    </citation>
    <scope>NUCLEOTIDE SEQUENCE [LARGE SCALE GENOMIC DNA]</scope>
    <source>
        <strain evidence="4 5">CCBAU 05684</strain>
    </source>
</reference>
<dbReference type="InterPro" id="IPR052037">
    <property type="entry name" value="LPS_export_LptA"/>
</dbReference>
<dbReference type="Pfam" id="PF03968">
    <property type="entry name" value="LptD_N"/>
    <property type="match status" value="1"/>
</dbReference>
<dbReference type="STRING" id="716928.GCA_000261485_01739"/>